<accession>A0A2Z4YBN5</accession>
<evidence type="ECO:0000313" key="2">
    <source>
        <dbReference type="Proteomes" id="UP000251166"/>
    </source>
</evidence>
<protein>
    <submittedName>
        <fullName evidence="1">Uncharacterized protein</fullName>
    </submittedName>
</protein>
<gene>
    <name evidence="1" type="ORF">DLJ82_0335</name>
</gene>
<proteinExistence type="predicted"/>
<evidence type="ECO:0000313" key="1">
    <source>
        <dbReference type="EMBL" id="AXA37952.1"/>
    </source>
</evidence>
<dbReference type="Proteomes" id="UP000251166">
    <property type="component" value="Chromosome"/>
</dbReference>
<reference evidence="1 2" key="1">
    <citation type="submission" date="2018-07" db="EMBL/GenBank/DDBJ databases">
        <title>Rhizobium leguminosarum strain:ATCC 14479 Genome sequencing and assembly.</title>
        <authorList>
            <person name="Chakraborty R."/>
        </authorList>
    </citation>
    <scope>NUCLEOTIDE SEQUENCE [LARGE SCALE GENOMIC DNA]</scope>
    <source>
        <strain evidence="1 2">ATCC 14479</strain>
    </source>
</reference>
<name>A0A2Z4YBN5_RHILE</name>
<sequence>MQIRQRFLAALLMNPFGRLPSVIELRGQHLQVTQRGQTTSHSLETMESAPLCGGSIGSLEGSKPALAEHATDDVAFLALIKDIRKDLVRTKPDVASAVVRWFAHFLVEPKTEWDFETKHAFYSHLEKQDLRTLQGEKVKSNEELQIGNWLYENGIEYEYEPL</sequence>
<organism evidence="1 2">
    <name type="scientific">Rhizobium leguminosarum</name>
    <dbReference type="NCBI Taxonomy" id="384"/>
    <lineage>
        <taxon>Bacteria</taxon>
        <taxon>Pseudomonadati</taxon>
        <taxon>Pseudomonadota</taxon>
        <taxon>Alphaproteobacteria</taxon>
        <taxon>Hyphomicrobiales</taxon>
        <taxon>Rhizobiaceae</taxon>
        <taxon>Rhizobium/Agrobacterium group</taxon>
        <taxon>Rhizobium</taxon>
    </lineage>
</organism>
<dbReference type="EMBL" id="CP030760">
    <property type="protein sequence ID" value="AXA37952.1"/>
    <property type="molecule type" value="Genomic_DNA"/>
</dbReference>
<dbReference type="AlphaFoldDB" id="A0A2Z4YBN5"/>